<keyword evidence="4 9" id="KW-0812">Transmembrane</keyword>
<evidence type="ECO:0000256" key="7">
    <source>
        <dbReference type="ARBA" id="ARBA00023136"/>
    </source>
</evidence>
<dbReference type="PANTHER" id="PTHR31595">
    <property type="entry name" value="LONG-CHAIN-ALCOHOL O-FATTY-ACYLTRANSFERASE 3-RELATED"/>
    <property type="match status" value="1"/>
</dbReference>
<evidence type="ECO:0000256" key="3">
    <source>
        <dbReference type="ARBA" id="ARBA00022679"/>
    </source>
</evidence>
<dbReference type="Gramene" id="Manes.03G135100.1.v8.1">
    <property type="protein sequence ID" value="Manes.03G135100.1.v8.1.CDS.1"/>
    <property type="gene ID" value="Manes.03G135100.v8.1"/>
</dbReference>
<dbReference type="GO" id="GO:0006629">
    <property type="term" value="P:lipid metabolic process"/>
    <property type="evidence" value="ECO:0007669"/>
    <property type="project" value="UniProtKB-KW"/>
</dbReference>
<feature type="domain" description="Wax synthase" evidence="10">
    <location>
        <begin position="183"/>
        <end position="268"/>
    </location>
</feature>
<feature type="transmembrane region" description="Helical" evidence="9">
    <location>
        <begin position="118"/>
        <end position="139"/>
    </location>
</feature>
<dbReference type="Proteomes" id="UP000091857">
    <property type="component" value="Chromosome 3"/>
</dbReference>
<evidence type="ECO:0000256" key="1">
    <source>
        <dbReference type="ARBA" id="ARBA00004141"/>
    </source>
</evidence>
<dbReference type="InterPro" id="IPR017088">
    <property type="entry name" value="Wax_synthase_Magnoliopsida"/>
</dbReference>
<feature type="transmembrane region" description="Helical" evidence="9">
    <location>
        <begin position="145"/>
        <end position="162"/>
    </location>
</feature>
<keyword evidence="12" id="KW-1185">Reference proteome</keyword>
<dbReference type="Gramene" id="Manes.03G134932.1.v8.1">
    <property type="protein sequence ID" value="Manes.03G134932.1.v8.1.CDS.1"/>
    <property type="gene ID" value="Manes.03G134932.v8.1"/>
</dbReference>
<evidence type="ECO:0000256" key="5">
    <source>
        <dbReference type="ARBA" id="ARBA00022989"/>
    </source>
</evidence>
<evidence type="ECO:0000256" key="6">
    <source>
        <dbReference type="ARBA" id="ARBA00023098"/>
    </source>
</evidence>
<comment type="caution">
    <text evidence="11">The sequence shown here is derived from an EMBL/GenBank/DDBJ whole genome shotgun (WGS) entry which is preliminary data.</text>
</comment>
<feature type="transmembrane region" description="Helical" evidence="9">
    <location>
        <begin position="7"/>
        <end position="26"/>
    </location>
</feature>
<dbReference type="EMBL" id="CM004389">
    <property type="protein sequence ID" value="OAY55192.1"/>
    <property type="molecule type" value="Genomic_DNA"/>
</dbReference>
<proteinExistence type="inferred from homology"/>
<accession>A0A2C9W9B2</accession>
<keyword evidence="6" id="KW-0443">Lipid metabolism</keyword>
<dbReference type="AlphaFoldDB" id="A0A2C9W9B2"/>
<dbReference type="GO" id="GO:0016020">
    <property type="term" value="C:membrane"/>
    <property type="evidence" value="ECO:0007669"/>
    <property type="project" value="UniProtKB-SubCell"/>
</dbReference>
<evidence type="ECO:0000256" key="2">
    <source>
        <dbReference type="ARBA" id="ARBA00007282"/>
    </source>
</evidence>
<evidence type="ECO:0000313" key="11">
    <source>
        <dbReference type="EMBL" id="OAY55192.1"/>
    </source>
</evidence>
<sequence>MEGEAERFIKAWIIAIICLCYCYYAAAKIPKGILRLLSLLPVVYIFIILPLNLTSAHLCCITTYLLLWLANFKLLLFAFDHGPLSPLPPKLFHFITLASLPIKLKTKNNSNPSPQTSLFTRSILLVVKILLMAIILHSYKYKHLMHSYVVFALYFSLTYLLVEISQAMYSIPARALFGFELDPQFNEPYLSTTLQDFWSRRWNIMVRNILHPTVYFPTRCFFMPIIGSSGATLIAIMATFLVSGLMHEILFYYVIRVNPTWEVTCFFILHGVCSAIEVAVKKVAKDRWRVPVVVSRPFTIAFVAVTSYWLFFPQILRNGIDDKVRRELLNIVDFVKGTN</sequence>
<evidence type="ECO:0000259" key="10">
    <source>
        <dbReference type="Pfam" id="PF13813"/>
    </source>
</evidence>
<dbReference type="Pfam" id="PF13813">
    <property type="entry name" value="MBOAT_2"/>
    <property type="match status" value="1"/>
</dbReference>
<feature type="transmembrane region" description="Helical" evidence="9">
    <location>
        <begin position="32"/>
        <end position="51"/>
    </location>
</feature>
<evidence type="ECO:0000256" key="4">
    <source>
        <dbReference type="ARBA" id="ARBA00022692"/>
    </source>
</evidence>
<keyword evidence="7 9" id="KW-0472">Membrane</keyword>
<comment type="subcellular location">
    <subcellularLocation>
        <location evidence="1">Membrane</location>
        <topology evidence="1">Multi-pass membrane protein</topology>
    </subcellularLocation>
</comment>
<keyword evidence="5 9" id="KW-1133">Transmembrane helix</keyword>
<comment type="similarity">
    <text evidence="2">Belongs to the wax synthase family.</text>
</comment>
<dbReference type="InterPro" id="IPR044851">
    <property type="entry name" value="Wax_synthase"/>
</dbReference>
<feature type="transmembrane region" description="Helical" evidence="9">
    <location>
        <begin position="292"/>
        <end position="311"/>
    </location>
</feature>
<keyword evidence="3" id="KW-0808">Transferase</keyword>
<protein>
    <recommendedName>
        <fullName evidence="10">Wax synthase domain-containing protein</fullName>
    </recommendedName>
</protein>
<name>A0A2C9W9B2_MANES</name>
<dbReference type="InterPro" id="IPR032805">
    <property type="entry name" value="Wax_synthase_dom"/>
</dbReference>
<gene>
    <name evidence="11" type="ORF">MANES_03G134932v8</name>
</gene>
<dbReference type="OMA" id="ISICYCY"/>
<organism evidence="11 12">
    <name type="scientific">Manihot esculenta</name>
    <name type="common">Cassava</name>
    <name type="synonym">Jatropha manihot</name>
    <dbReference type="NCBI Taxonomy" id="3983"/>
    <lineage>
        <taxon>Eukaryota</taxon>
        <taxon>Viridiplantae</taxon>
        <taxon>Streptophyta</taxon>
        <taxon>Embryophyta</taxon>
        <taxon>Tracheophyta</taxon>
        <taxon>Spermatophyta</taxon>
        <taxon>Magnoliopsida</taxon>
        <taxon>eudicotyledons</taxon>
        <taxon>Gunneridae</taxon>
        <taxon>Pentapetalae</taxon>
        <taxon>rosids</taxon>
        <taxon>fabids</taxon>
        <taxon>Malpighiales</taxon>
        <taxon>Euphorbiaceae</taxon>
        <taxon>Crotonoideae</taxon>
        <taxon>Manihoteae</taxon>
        <taxon>Manihot</taxon>
    </lineage>
</organism>
<evidence type="ECO:0000256" key="9">
    <source>
        <dbReference type="SAM" id="Phobius"/>
    </source>
</evidence>
<keyword evidence="8" id="KW-0012">Acyltransferase</keyword>
<evidence type="ECO:0000256" key="8">
    <source>
        <dbReference type="ARBA" id="ARBA00023315"/>
    </source>
</evidence>
<feature type="transmembrane region" description="Helical" evidence="9">
    <location>
        <begin position="58"/>
        <end position="79"/>
    </location>
</feature>
<dbReference type="STRING" id="3983.A0A2C9W9B2"/>
<dbReference type="PIRSF" id="PIRSF037006">
    <property type="entry name" value="Wax_synthase"/>
    <property type="match status" value="1"/>
</dbReference>
<dbReference type="GO" id="GO:0008374">
    <property type="term" value="F:O-acyltransferase activity"/>
    <property type="evidence" value="ECO:0007669"/>
    <property type="project" value="InterPro"/>
</dbReference>
<dbReference type="PANTHER" id="PTHR31595:SF70">
    <property type="entry name" value="LONG-CHAIN-ALCOHOL O-FATTY-ACYLTRANSFERASE 3-RELATED"/>
    <property type="match status" value="1"/>
</dbReference>
<evidence type="ECO:0000313" key="12">
    <source>
        <dbReference type="Proteomes" id="UP000091857"/>
    </source>
</evidence>
<reference evidence="12" key="1">
    <citation type="journal article" date="2016" name="Nat. Biotechnol.">
        <title>Sequencing wild and cultivated cassava and related species reveals extensive interspecific hybridization and genetic diversity.</title>
        <authorList>
            <person name="Bredeson J.V."/>
            <person name="Lyons J.B."/>
            <person name="Prochnik S.E."/>
            <person name="Wu G.A."/>
            <person name="Ha C.M."/>
            <person name="Edsinger-Gonzales E."/>
            <person name="Grimwood J."/>
            <person name="Schmutz J."/>
            <person name="Rabbi I.Y."/>
            <person name="Egesi C."/>
            <person name="Nauluvula P."/>
            <person name="Lebot V."/>
            <person name="Ndunguru J."/>
            <person name="Mkamilo G."/>
            <person name="Bart R.S."/>
            <person name="Setter T.L."/>
            <person name="Gleadow R.M."/>
            <person name="Kulakow P."/>
            <person name="Ferguson M.E."/>
            <person name="Rounsley S."/>
            <person name="Rokhsar D.S."/>
        </authorList>
    </citation>
    <scope>NUCLEOTIDE SEQUENCE [LARGE SCALE GENOMIC DNA]</scope>
    <source>
        <strain evidence="12">cv. AM560-2</strain>
    </source>
</reference>